<keyword evidence="1" id="KW-0812">Transmembrane</keyword>
<gene>
    <name evidence="2" type="ORF">WQ57_22615</name>
</gene>
<evidence type="ECO:0000313" key="2">
    <source>
        <dbReference type="EMBL" id="KKK34352.1"/>
    </source>
</evidence>
<dbReference type="OrthoDB" id="2942660at2"/>
<sequence length="80" mass="9249">MKYYYVLMLQLIIWSAYSLMEWLSQHDHPIYNGLMFLVFFYLSNVIGNAIIKSAKKTLLATVASLGLYSIFHMALAILQI</sequence>
<evidence type="ECO:0000313" key="3">
    <source>
        <dbReference type="Proteomes" id="UP000034166"/>
    </source>
</evidence>
<feature type="transmembrane region" description="Helical" evidence="1">
    <location>
        <begin position="5"/>
        <end position="24"/>
    </location>
</feature>
<organism evidence="2 3">
    <name type="scientific">Mesobacillus campisalis</name>
    <dbReference type="NCBI Taxonomy" id="1408103"/>
    <lineage>
        <taxon>Bacteria</taxon>
        <taxon>Bacillati</taxon>
        <taxon>Bacillota</taxon>
        <taxon>Bacilli</taxon>
        <taxon>Bacillales</taxon>
        <taxon>Bacillaceae</taxon>
        <taxon>Mesobacillus</taxon>
    </lineage>
</organism>
<dbReference type="EMBL" id="LAYY01000097">
    <property type="protein sequence ID" value="KKK34352.1"/>
    <property type="molecule type" value="Genomic_DNA"/>
</dbReference>
<name>A0A0M2SNC7_9BACI</name>
<accession>A0A0M2SNC7</accession>
<dbReference type="AlphaFoldDB" id="A0A0M2SNC7"/>
<feature type="transmembrane region" description="Helical" evidence="1">
    <location>
        <begin position="30"/>
        <end position="51"/>
    </location>
</feature>
<dbReference type="PATRIC" id="fig|1408103.3.peg.4875"/>
<protein>
    <submittedName>
        <fullName evidence="2">Uncharacterized protein</fullName>
    </submittedName>
</protein>
<reference evidence="2 3" key="1">
    <citation type="submission" date="2015-04" db="EMBL/GenBank/DDBJ databases">
        <title>Taxonomic description and genome sequence of Bacillus campisalis sp. nov., a novel member of the genus Bacillus isolated from solar saltern.</title>
        <authorList>
            <person name="Mathan Kumar R."/>
            <person name="Kaur G."/>
            <person name="Kumar A."/>
            <person name="Singh N.K."/>
            <person name="Kaur N."/>
            <person name="Kumar N."/>
            <person name="Mayilraj S."/>
        </authorList>
    </citation>
    <scope>NUCLEOTIDE SEQUENCE [LARGE SCALE GENOMIC DNA]</scope>
    <source>
        <strain evidence="2 3">SA2-6</strain>
    </source>
</reference>
<keyword evidence="1" id="KW-1133">Transmembrane helix</keyword>
<dbReference type="RefSeq" id="WP_046525911.1">
    <property type="nucleotide sequence ID" value="NZ_LAYY01000097.1"/>
</dbReference>
<evidence type="ECO:0000256" key="1">
    <source>
        <dbReference type="SAM" id="Phobius"/>
    </source>
</evidence>
<proteinExistence type="predicted"/>
<keyword evidence="1" id="KW-0472">Membrane</keyword>
<comment type="caution">
    <text evidence="2">The sequence shown here is derived from an EMBL/GenBank/DDBJ whole genome shotgun (WGS) entry which is preliminary data.</text>
</comment>
<keyword evidence="3" id="KW-1185">Reference proteome</keyword>
<feature type="transmembrane region" description="Helical" evidence="1">
    <location>
        <begin position="58"/>
        <end position="78"/>
    </location>
</feature>
<dbReference type="Proteomes" id="UP000034166">
    <property type="component" value="Unassembled WGS sequence"/>
</dbReference>